<gene>
    <name evidence="3" type="ORF">TVG0797109</name>
</gene>
<dbReference type="Gene3D" id="3.40.1480.10">
    <property type="entry name" value="MOFRL domain"/>
    <property type="match status" value="1"/>
</dbReference>
<evidence type="ECO:0000259" key="1">
    <source>
        <dbReference type="Pfam" id="PF05161"/>
    </source>
</evidence>
<keyword evidence="3" id="KW-0418">Kinase</keyword>
<dbReference type="InterPro" id="IPR037035">
    <property type="entry name" value="GK-like_C_sf"/>
</dbReference>
<dbReference type="Proteomes" id="UP000001017">
    <property type="component" value="Chromosome"/>
</dbReference>
<evidence type="ECO:0000259" key="2">
    <source>
        <dbReference type="Pfam" id="PF13660"/>
    </source>
</evidence>
<dbReference type="SUPFAM" id="SSF82544">
    <property type="entry name" value="GckA/TtuD-like"/>
    <property type="match status" value="1"/>
</dbReference>
<evidence type="ECO:0000313" key="4">
    <source>
        <dbReference type="Proteomes" id="UP000001017"/>
    </source>
</evidence>
<feature type="domain" description="MOFRL-associated" evidence="2">
    <location>
        <begin position="29"/>
        <end position="222"/>
    </location>
</feature>
<dbReference type="GO" id="GO:0005737">
    <property type="term" value="C:cytoplasm"/>
    <property type="evidence" value="ECO:0007669"/>
    <property type="project" value="TreeGrafter"/>
</dbReference>
<sequence length="420" mass="46266">MPFSVKNISDVAYDERRAFIFRTLNEVFKDFEPNKVTEKAVNEIDLNKYAGVYVIGFGKAAYEMYLGVREHVKRKLKYAGIIIPSDQEVQYLPELDILRGTHPLTSTLSVTSSKKLLSKARPSANDLVLVLISGGGSSLFEIPQEGITIDQMASISRAMMDHSANIYELNTIRSALSSVKGGKLARILYPATIIALIISDVPGDDISIIASGPLAENKLDPSAVYAKYRDIIPIDITKYVENSSIEDLYFRNVMNRIILSNRDFVFEIYKRINEPIVSFGSNIQGDVTEVSEAFVRSIYEISKIKGKSFWFVAGGETTVNVKGNGIGGRNLELALRFMKLANFSDFLFLSIGTDGIDGVSPAAGGIVSSDMKLKISSQELEETLDRNDAFTLLSAYHGAIMTGRTGNNVSDIMVGYVSLR</sequence>
<dbReference type="KEGG" id="tvo:TVG0797109"/>
<dbReference type="InterPro" id="IPR007835">
    <property type="entry name" value="MOFRL"/>
</dbReference>
<accession>Q97AL3</accession>
<dbReference type="Pfam" id="PF13660">
    <property type="entry name" value="DUF4147"/>
    <property type="match status" value="1"/>
</dbReference>
<feature type="domain" description="MOFRL" evidence="1">
    <location>
        <begin position="311"/>
        <end position="411"/>
    </location>
</feature>
<dbReference type="HOGENOM" id="CLU_032279_1_1_2"/>
<dbReference type="Pfam" id="PF05161">
    <property type="entry name" value="MOFRL"/>
    <property type="match status" value="1"/>
</dbReference>
<dbReference type="EMBL" id="BA000011">
    <property type="protein sequence ID" value="BAB59939.1"/>
    <property type="molecule type" value="Genomic_DNA"/>
</dbReference>
<dbReference type="InterPro" id="IPR038614">
    <property type="entry name" value="GK_N_sf"/>
</dbReference>
<dbReference type="InterPro" id="IPR025286">
    <property type="entry name" value="MOFRL_assoc_dom"/>
</dbReference>
<evidence type="ECO:0000313" key="3">
    <source>
        <dbReference type="EMBL" id="BAB59939.1"/>
    </source>
</evidence>
<reference evidence="3 4" key="2">
    <citation type="journal article" date="2000" name="Proc. Natl. Acad. Sci. U.S.A.">
        <title>Archaeal adaptation to higher temperatures revealed by genomic sequence of Thermoplasma volcanium.</title>
        <authorList>
            <person name="Kawashima T."/>
            <person name="Amano N."/>
            <person name="Koike H."/>
            <person name="Makino S."/>
            <person name="Higuchi S."/>
            <person name="Kawashima-Ohya Y."/>
            <person name="Watanabe K."/>
            <person name="Yamazaki M."/>
            <person name="Kanehori K."/>
            <person name="Kawamoto T."/>
            <person name="Nunoshiba T."/>
            <person name="Yamamoto Y."/>
            <person name="Aramaki H."/>
            <person name="Makino K."/>
            <person name="Suzuki M."/>
        </authorList>
    </citation>
    <scope>NUCLEOTIDE SEQUENCE [LARGE SCALE GENOMIC DNA]</scope>
    <source>
        <strain evidence="4">ATCC 51530 / DSM 4299 / JCM 9571 / NBRC 15438 / GSS1</strain>
    </source>
</reference>
<dbReference type="GO" id="GO:0008887">
    <property type="term" value="F:glycerate kinase activity"/>
    <property type="evidence" value="ECO:0007669"/>
    <property type="project" value="InterPro"/>
</dbReference>
<dbReference type="AlphaFoldDB" id="Q97AL3"/>
<name>Q97AL3_THEVO</name>
<keyword evidence="4" id="KW-1185">Reference proteome</keyword>
<organism evidence="3 4">
    <name type="scientific">Thermoplasma volcanium (strain ATCC 51530 / DSM 4299 / JCM 9571 / NBRC 15438 / GSS1)</name>
    <dbReference type="NCBI Taxonomy" id="273116"/>
    <lineage>
        <taxon>Archaea</taxon>
        <taxon>Methanobacteriati</taxon>
        <taxon>Thermoplasmatota</taxon>
        <taxon>Thermoplasmata</taxon>
        <taxon>Thermoplasmatales</taxon>
        <taxon>Thermoplasmataceae</taxon>
        <taxon>Thermoplasma</taxon>
    </lineage>
</organism>
<dbReference type="Gene3D" id="3.40.50.10180">
    <property type="entry name" value="Glycerate kinase, MOFRL-like N-terminal domain"/>
    <property type="match status" value="1"/>
</dbReference>
<keyword evidence="3" id="KW-0808">Transferase</keyword>
<protein>
    <submittedName>
        <fullName evidence="3">Glycerate kinase</fullName>
    </submittedName>
</protein>
<dbReference type="PhylomeDB" id="Q97AL3"/>
<dbReference type="InterPro" id="IPR054996">
    <property type="entry name" value="Gly_kinase"/>
</dbReference>
<dbReference type="RefSeq" id="WP_010917041.1">
    <property type="nucleotide sequence ID" value="NC_002689.2"/>
</dbReference>
<dbReference type="OrthoDB" id="10741at2157"/>
<proteinExistence type="predicted"/>
<dbReference type="STRING" id="273116.gene:9381587"/>
<dbReference type="PaxDb" id="273116-14325013"/>
<dbReference type="GeneID" id="1441889"/>
<dbReference type="InterPro" id="IPR039760">
    <property type="entry name" value="MOFRL_protein"/>
</dbReference>
<dbReference type="PANTHER" id="PTHR12227">
    <property type="entry name" value="GLYCERATE KINASE"/>
    <property type="match status" value="1"/>
</dbReference>
<dbReference type="eggNOG" id="arCOG04170">
    <property type="taxonomic scope" value="Archaea"/>
</dbReference>
<dbReference type="PANTHER" id="PTHR12227:SF0">
    <property type="entry name" value="GLYCERATE KINASE"/>
    <property type="match status" value="1"/>
</dbReference>
<dbReference type="NCBIfam" id="NF040791">
    <property type="entry name" value="gly_kin_Thpl"/>
    <property type="match status" value="1"/>
</dbReference>
<reference evidence="3 4" key="1">
    <citation type="journal article" date="1999" name="Proc. Jpn. Acad.">
        <title>Determination of the complete genomic DNA sequence of Thermoplasma volvanium GSS1.</title>
        <authorList>
            <person name="Kawashima T."/>
            <person name="Yamamoto Y."/>
            <person name="Aramaki H."/>
            <person name="Nunoshiba T."/>
            <person name="Kawamoto T."/>
            <person name="Watanabe K."/>
            <person name="Yamazaki M."/>
            <person name="Kanehori K."/>
            <person name="Amano N."/>
            <person name="Ohya Y."/>
            <person name="Makino K."/>
            <person name="Suzuki M."/>
        </authorList>
    </citation>
    <scope>NUCLEOTIDE SEQUENCE [LARGE SCALE GENOMIC DNA]</scope>
    <source>
        <strain evidence="4">ATCC 51530 / DSM 4299 / JCM 9571 / NBRC 15438 / GSS1</strain>
    </source>
</reference>